<gene>
    <name evidence="1" type="ORF">BDY19DRAFT_924963</name>
</gene>
<dbReference type="Proteomes" id="UP001055072">
    <property type="component" value="Unassembled WGS sequence"/>
</dbReference>
<protein>
    <submittedName>
        <fullName evidence="1">Regulator of G protein signaling</fullName>
    </submittedName>
</protein>
<proteinExistence type="predicted"/>
<sequence length="609" mass="67977">MAYQDGGAGGQQPGSSHLMKTTKRGRPFLKDTLDLFATLITTMTLQTNRQFFRNFPNSFLTDDAARNLNHLKFSQSNRGPDPREPSRIVTTTTTTTFSMSRDMAKAMCQHFMDARLIENAADPGSSLFKERGVYVLTPKGLHVLERFMSKNCMSGDENLIRVFQTQPICMKLLHLERRSADDEIIVSSGVVTAVFRRFVGRQPNYLPTNFDSLNGFDKYNERSNGVALMDVTEKAAIGKPAVTHKNCFSAVSGLEWLCDFTSVIGREEAAEMAAQFVRYGLITLVSDKRRNNDSAIIFTVRGAPGGPNSSIAQHGEFRCTNKAIYKITDEGRRMARWDHSEHRDSPNSSTTAVSTAARSSEDISSTTEGAANGKDGERRSRRENNTERLKHIIDEPRLQSLFREYLRQNYCEENLSFYLEVQEFKRKFNITSSAVAAPSNGRGKLTPGQAAMERHHESLVQTAVQIYNTYLAPSSTGELNIDHGLRSELSVYVSDLITGLTGKAFQGRFELEQAAGFNATQLQAMIRLYERIQTHVFRLMATDSVPKFIKTPRFLALNIKLHDDDDTLGELPSSSATPSVPPGLNEEEVGGAYVTVSQRAMANMMRPDH</sequence>
<accession>A0ACB8UDZ2</accession>
<keyword evidence="2" id="KW-1185">Reference proteome</keyword>
<evidence type="ECO:0000313" key="1">
    <source>
        <dbReference type="EMBL" id="KAI0092553.1"/>
    </source>
</evidence>
<name>A0ACB8UDZ2_9APHY</name>
<comment type="caution">
    <text evidence="1">The sequence shown here is derived from an EMBL/GenBank/DDBJ whole genome shotgun (WGS) entry which is preliminary data.</text>
</comment>
<dbReference type="EMBL" id="MU274903">
    <property type="protein sequence ID" value="KAI0092553.1"/>
    <property type="molecule type" value="Genomic_DNA"/>
</dbReference>
<reference evidence="1" key="1">
    <citation type="journal article" date="2021" name="Environ. Microbiol.">
        <title>Gene family expansions and transcriptome signatures uncover fungal adaptations to wood decay.</title>
        <authorList>
            <person name="Hage H."/>
            <person name="Miyauchi S."/>
            <person name="Viragh M."/>
            <person name="Drula E."/>
            <person name="Min B."/>
            <person name="Chaduli D."/>
            <person name="Navarro D."/>
            <person name="Favel A."/>
            <person name="Norest M."/>
            <person name="Lesage-Meessen L."/>
            <person name="Balint B."/>
            <person name="Merenyi Z."/>
            <person name="de Eugenio L."/>
            <person name="Morin E."/>
            <person name="Martinez A.T."/>
            <person name="Baldrian P."/>
            <person name="Stursova M."/>
            <person name="Martinez M.J."/>
            <person name="Novotny C."/>
            <person name="Magnuson J.K."/>
            <person name="Spatafora J.W."/>
            <person name="Maurice S."/>
            <person name="Pangilinan J."/>
            <person name="Andreopoulos W."/>
            <person name="LaButti K."/>
            <person name="Hundley H."/>
            <person name="Na H."/>
            <person name="Kuo A."/>
            <person name="Barry K."/>
            <person name="Lipzen A."/>
            <person name="Henrissat B."/>
            <person name="Riley R."/>
            <person name="Ahrendt S."/>
            <person name="Nagy L.G."/>
            <person name="Grigoriev I.V."/>
            <person name="Martin F."/>
            <person name="Rosso M.N."/>
        </authorList>
    </citation>
    <scope>NUCLEOTIDE SEQUENCE</scope>
    <source>
        <strain evidence="1">CBS 384.51</strain>
    </source>
</reference>
<evidence type="ECO:0000313" key="2">
    <source>
        <dbReference type="Proteomes" id="UP001055072"/>
    </source>
</evidence>
<organism evidence="1 2">
    <name type="scientific">Irpex rosettiformis</name>
    <dbReference type="NCBI Taxonomy" id="378272"/>
    <lineage>
        <taxon>Eukaryota</taxon>
        <taxon>Fungi</taxon>
        <taxon>Dikarya</taxon>
        <taxon>Basidiomycota</taxon>
        <taxon>Agaricomycotina</taxon>
        <taxon>Agaricomycetes</taxon>
        <taxon>Polyporales</taxon>
        <taxon>Irpicaceae</taxon>
        <taxon>Irpex</taxon>
    </lineage>
</organism>